<comment type="caution">
    <text evidence="3">The sequence shown here is derived from an EMBL/GenBank/DDBJ whole genome shotgun (WGS) entry which is preliminary data.</text>
</comment>
<dbReference type="AlphaFoldDB" id="A0AAD4MZX5"/>
<feature type="compositionally biased region" description="Polar residues" evidence="1">
    <location>
        <begin position="551"/>
        <end position="561"/>
    </location>
</feature>
<accession>A0AAD4MZX5</accession>
<keyword evidence="4" id="KW-1185">Reference proteome</keyword>
<feature type="signal peptide" evidence="2">
    <location>
        <begin position="1"/>
        <end position="36"/>
    </location>
</feature>
<keyword evidence="2" id="KW-0732">Signal</keyword>
<evidence type="ECO:0000256" key="2">
    <source>
        <dbReference type="SAM" id="SignalP"/>
    </source>
</evidence>
<organism evidence="3 4">
    <name type="scientific">Ditylenchus destructor</name>
    <dbReference type="NCBI Taxonomy" id="166010"/>
    <lineage>
        <taxon>Eukaryota</taxon>
        <taxon>Metazoa</taxon>
        <taxon>Ecdysozoa</taxon>
        <taxon>Nematoda</taxon>
        <taxon>Chromadorea</taxon>
        <taxon>Rhabditida</taxon>
        <taxon>Tylenchina</taxon>
        <taxon>Tylenchomorpha</taxon>
        <taxon>Sphaerularioidea</taxon>
        <taxon>Anguinidae</taxon>
        <taxon>Anguininae</taxon>
        <taxon>Ditylenchus</taxon>
    </lineage>
</organism>
<feature type="region of interest" description="Disordered" evidence="1">
    <location>
        <begin position="200"/>
        <end position="221"/>
    </location>
</feature>
<proteinExistence type="predicted"/>
<dbReference type="EMBL" id="JAKKPZ010000021">
    <property type="protein sequence ID" value="KAI1711676.1"/>
    <property type="molecule type" value="Genomic_DNA"/>
</dbReference>
<evidence type="ECO:0000256" key="1">
    <source>
        <dbReference type="SAM" id="MobiDB-lite"/>
    </source>
</evidence>
<dbReference type="Proteomes" id="UP001201812">
    <property type="component" value="Unassembled WGS sequence"/>
</dbReference>
<feature type="region of interest" description="Disordered" evidence="1">
    <location>
        <begin position="532"/>
        <end position="572"/>
    </location>
</feature>
<name>A0AAD4MZX5_9BILA</name>
<reference evidence="3" key="1">
    <citation type="submission" date="2022-01" db="EMBL/GenBank/DDBJ databases">
        <title>Genome Sequence Resource for Two Populations of Ditylenchus destructor, the Migratory Endoparasitic Phytonematode.</title>
        <authorList>
            <person name="Zhang H."/>
            <person name="Lin R."/>
            <person name="Xie B."/>
        </authorList>
    </citation>
    <scope>NUCLEOTIDE SEQUENCE</scope>
    <source>
        <strain evidence="3">BazhouSP</strain>
    </source>
</reference>
<sequence>MISYSFARTNICHVLSLWVFTINALLMSEFMHSAACNRSAETAIESGLPQESTPEKVASSKVVSDDGTVTNAASDLVSETKKPISDKIATDKTTHTSNPWRDFLEPNFKNYAELPIENNFYRSRSILRHIIFVLGIVSAKLDDLPIDIEKEARDQLSQKLQSAGYAKHGSLVGHLKEQINAMIKMNVLMKQMVSDYGPIPKEESERIAKQREEAERKSEKECSKKAEKVQKTMEVYKTQASQHYWLQQVYTLSMHIYEFNMHCLAPATNKMWLIVDFAKKKLNLKPDYATQMSAGAVWALIAKDPGLSKSEDKATQLNSHINSVTALVLLSRTEVHELVNYYLRLHPERKSDTSHVSDQGKILDVSEVPEFVTCEKYGKTYADYLMELSGLQLHLNAEGKKVIHFLKKTDEDNTSEFRKKITGNRYIDNFNTSSSIPYHWKTAYDQASNHWRMAKNALYKYEHPTEAGNPNRSCFDIFVDRLRGAIQYGVDYALEIFDHQYEQVKIHKRRSGEPLHHLARKAMSGLGLIIHSNKPDSGEKKQKARVGKIVTNMTGKSSKGQLSPIDEKTAKQ</sequence>
<protein>
    <submittedName>
        <fullName evidence="3">Uncharacterized protein</fullName>
    </submittedName>
</protein>
<gene>
    <name evidence="3" type="ORF">DdX_10138</name>
</gene>
<evidence type="ECO:0000313" key="3">
    <source>
        <dbReference type="EMBL" id="KAI1711676.1"/>
    </source>
</evidence>
<feature type="chain" id="PRO_5042189889" evidence="2">
    <location>
        <begin position="37"/>
        <end position="572"/>
    </location>
</feature>
<evidence type="ECO:0000313" key="4">
    <source>
        <dbReference type="Proteomes" id="UP001201812"/>
    </source>
</evidence>